<feature type="compositionally biased region" description="Polar residues" evidence="1">
    <location>
        <begin position="61"/>
        <end position="80"/>
    </location>
</feature>
<dbReference type="AlphaFoldDB" id="A0A5J4WSA4"/>
<proteinExistence type="predicted"/>
<dbReference type="EMBL" id="SNRW01001123">
    <property type="protein sequence ID" value="KAA6397683.1"/>
    <property type="molecule type" value="Genomic_DNA"/>
</dbReference>
<reference evidence="2 3" key="1">
    <citation type="submission" date="2019-03" db="EMBL/GenBank/DDBJ databases">
        <title>Single cell metagenomics reveals metabolic interactions within the superorganism composed of flagellate Streblomastix strix and complex community of Bacteroidetes bacteria on its surface.</title>
        <authorList>
            <person name="Treitli S.C."/>
            <person name="Kolisko M."/>
            <person name="Husnik F."/>
            <person name="Keeling P."/>
            <person name="Hampl V."/>
        </authorList>
    </citation>
    <scope>NUCLEOTIDE SEQUENCE [LARGE SCALE GENOMIC DNA]</scope>
    <source>
        <strain evidence="2">ST1C</strain>
    </source>
</reference>
<protein>
    <submittedName>
        <fullName evidence="2">Uncharacterized protein</fullName>
    </submittedName>
</protein>
<name>A0A5J4WSA4_9EUKA</name>
<evidence type="ECO:0000256" key="1">
    <source>
        <dbReference type="SAM" id="MobiDB-lite"/>
    </source>
</evidence>
<sequence length="116" mass="12825">MPCFGPDVPHATDWRKSKQYGISRSMIEAKSFQREPCSSWSSGEAQEKERSKKTKSIESLIAQNEPNQGSNAHTQTQTASAVPKPKVTPKKCMKKLKKAKAELINCTDEVVGDQSS</sequence>
<gene>
    <name evidence="2" type="ORF">EZS28_006789</name>
</gene>
<accession>A0A5J4WSA4</accession>
<organism evidence="2 3">
    <name type="scientific">Streblomastix strix</name>
    <dbReference type="NCBI Taxonomy" id="222440"/>
    <lineage>
        <taxon>Eukaryota</taxon>
        <taxon>Metamonada</taxon>
        <taxon>Preaxostyla</taxon>
        <taxon>Oxymonadida</taxon>
        <taxon>Streblomastigidae</taxon>
        <taxon>Streblomastix</taxon>
    </lineage>
</organism>
<dbReference type="Proteomes" id="UP000324800">
    <property type="component" value="Unassembled WGS sequence"/>
</dbReference>
<evidence type="ECO:0000313" key="2">
    <source>
        <dbReference type="EMBL" id="KAA6397683.1"/>
    </source>
</evidence>
<comment type="caution">
    <text evidence="2">The sequence shown here is derived from an EMBL/GenBank/DDBJ whole genome shotgun (WGS) entry which is preliminary data.</text>
</comment>
<evidence type="ECO:0000313" key="3">
    <source>
        <dbReference type="Proteomes" id="UP000324800"/>
    </source>
</evidence>
<feature type="region of interest" description="Disordered" evidence="1">
    <location>
        <begin position="28"/>
        <end position="89"/>
    </location>
</feature>